<accession>A0A0G1CHA9</accession>
<evidence type="ECO:0000256" key="9">
    <source>
        <dbReference type="ARBA" id="ARBA00049563"/>
    </source>
</evidence>
<evidence type="ECO:0000256" key="8">
    <source>
        <dbReference type="ARBA" id="ARBA00022842"/>
    </source>
</evidence>
<protein>
    <recommendedName>
        <fullName evidence="10">tRNA dimethylallyltransferase</fullName>
        <ecNumber evidence="10">2.5.1.75</ecNumber>
    </recommendedName>
    <alternativeName>
        <fullName evidence="10">Dimethylallyl diphosphate:tRNA dimethylallyltransferase</fullName>
        <shortName evidence="10">DMAPP:tRNA dimethylallyltransferase</shortName>
        <shortName evidence="10">DMATase</shortName>
    </alternativeName>
    <alternativeName>
        <fullName evidence="10">Isopentenyl-diphosphate:tRNA isopentenyltransferase</fullName>
        <shortName evidence="10">IPP transferase</shortName>
        <shortName evidence="10">IPPT</shortName>
        <shortName evidence="10">IPTase</shortName>
    </alternativeName>
</protein>
<dbReference type="NCBIfam" id="TIGR00174">
    <property type="entry name" value="miaA"/>
    <property type="match status" value="1"/>
</dbReference>
<evidence type="ECO:0000256" key="7">
    <source>
        <dbReference type="ARBA" id="ARBA00022840"/>
    </source>
</evidence>
<evidence type="ECO:0000256" key="10">
    <source>
        <dbReference type="HAMAP-Rule" id="MF_00185"/>
    </source>
</evidence>
<name>A0A0G1CHA9_9BACT</name>
<keyword evidence="5 10" id="KW-0819">tRNA processing</keyword>
<dbReference type="PANTHER" id="PTHR11088">
    <property type="entry name" value="TRNA DIMETHYLALLYLTRANSFERASE"/>
    <property type="match status" value="1"/>
</dbReference>
<dbReference type="GO" id="GO:0006400">
    <property type="term" value="P:tRNA modification"/>
    <property type="evidence" value="ECO:0007669"/>
    <property type="project" value="TreeGrafter"/>
</dbReference>
<evidence type="ECO:0000256" key="13">
    <source>
        <dbReference type="RuleBase" id="RU003785"/>
    </source>
</evidence>
<evidence type="ECO:0000256" key="4">
    <source>
        <dbReference type="ARBA" id="ARBA00022679"/>
    </source>
</evidence>
<sequence>MRNKPKLIVIVGPTASGKSQFAVKLAKKIGGEIISADSRQVYKELNIGSAKITNQETKGIPHHCLNLVSVKKAFTVADFKREAEKVIDMIYHNNKIPILVGGTGFYIQSVVDGLILPEVLPNLKLRKRLSNYSTAYLFNKLTRLDPDRAKTMERKNKRRLIRALEIIDALGKVPKLKKNQKYKTQFIGITRSPDALKKRIKNRTKEMLRRGLIRETKKLRSLGLSWKRIYELGFEYKYPALFSQKKISRKEMRNSINKETINYTRRQMLWWKKDKRIKWQTPR</sequence>
<feature type="region of interest" description="Interaction with substrate tRNA" evidence="10">
    <location>
        <begin position="37"/>
        <end position="40"/>
    </location>
</feature>
<dbReference type="InterPro" id="IPR018022">
    <property type="entry name" value="IPT"/>
</dbReference>
<dbReference type="InterPro" id="IPR039657">
    <property type="entry name" value="Dimethylallyltransferase"/>
</dbReference>
<proteinExistence type="inferred from homology"/>
<feature type="binding site" evidence="10">
    <location>
        <begin position="14"/>
        <end position="19"/>
    </location>
    <ligand>
        <name>substrate</name>
    </ligand>
</feature>
<comment type="subunit">
    <text evidence="10">Monomer.</text>
</comment>
<dbReference type="Proteomes" id="UP000034036">
    <property type="component" value="Unassembled WGS sequence"/>
</dbReference>
<evidence type="ECO:0000313" key="15">
    <source>
        <dbReference type="Proteomes" id="UP000034036"/>
    </source>
</evidence>
<dbReference type="GO" id="GO:0005524">
    <property type="term" value="F:ATP binding"/>
    <property type="evidence" value="ECO:0007669"/>
    <property type="project" value="UniProtKB-UniRule"/>
</dbReference>
<dbReference type="EC" id="2.5.1.75" evidence="10"/>
<dbReference type="PATRIC" id="fig|1618659.3.peg.60"/>
<keyword evidence="7 10" id="KW-0067">ATP-binding</keyword>
<dbReference type="CDD" id="cd02019">
    <property type="entry name" value="NK"/>
    <property type="match status" value="1"/>
</dbReference>
<comment type="function">
    <text evidence="2 10 12">Catalyzes the transfer of a dimethylallyl group onto the adenine at position 37 in tRNAs that read codons beginning with uridine, leading to the formation of N6-(dimethylallyl)adenosine (i(6)A).</text>
</comment>
<evidence type="ECO:0000256" key="5">
    <source>
        <dbReference type="ARBA" id="ARBA00022694"/>
    </source>
</evidence>
<evidence type="ECO:0000256" key="1">
    <source>
        <dbReference type="ARBA" id="ARBA00001946"/>
    </source>
</evidence>
<keyword evidence="6 10" id="KW-0547">Nucleotide-binding</keyword>
<dbReference type="InterPro" id="IPR027417">
    <property type="entry name" value="P-loop_NTPase"/>
</dbReference>
<keyword evidence="8 10" id="KW-0460">Magnesium</keyword>
<feature type="site" description="Interaction with substrate tRNA" evidence="10">
    <location>
        <position position="126"/>
    </location>
</feature>
<evidence type="ECO:0000313" key="14">
    <source>
        <dbReference type="EMBL" id="KKS48958.1"/>
    </source>
</evidence>
<dbReference type="STRING" id="1618659.UV11_C0001G0053"/>
<gene>
    <name evidence="10" type="primary">miaA</name>
    <name evidence="14" type="ORF">UV11_C0001G0053</name>
</gene>
<dbReference type="Pfam" id="PF01715">
    <property type="entry name" value="IPPT"/>
    <property type="match status" value="1"/>
</dbReference>
<dbReference type="HAMAP" id="MF_00185">
    <property type="entry name" value="IPP_trans"/>
    <property type="match status" value="1"/>
</dbReference>
<evidence type="ECO:0000256" key="2">
    <source>
        <dbReference type="ARBA" id="ARBA00003213"/>
    </source>
</evidence>
<feature type="binding site" evidence="10">
    <location>
        <begin position="12"/>
        <end position="19"/>
    </location>
    <ligand>
        <name>ATP</name>
        <dbReference type="ChEBI" id="CHEBI:30616"/>
    </ligand>
</feature>
<organism evidence="14 15">
    <name type="scientific">Candidatus Giovannonibacteria bacterium GW2011_GWF2_42_19</name>
    <dbReference type="NCBI Taxonomy" id="1618659"/>
    <lineage>
        <taxon>Bacteria</taxon>
        <taxon>Candidatus Giovannoniibacteriota</taxon>
    </lineage>
</organism>
<evidence type="ECO:0000256" key="6">
    <source>
        <dbReference type="ARBA" id="ARBA00022741"/>
    </source>
</evidence>
<evidence type="ECO:0000256" key="12">
    <source>
        <dbReference type="RuleBase" id="RU003784"/>
    </source>
</evidence>
<dbReference type="GO" id="GO:0052381">
    <property type="term" value="F:tRNA dimethylallyltransferase activity"/>
    <property type="evidence" value="ECO:0007669"/>
    <property type="project" value="UniProtKB-UniRule"/>
</dbReference>
<evidence type="ECO:0000256" key="11">
    <source>
        <dbReference type="RuleBase" id="RU003783"/>
    </source>
</evidence>
<dbReference type="EMBL" id="LCDF01000001">
    <property type="protein sequence ID" value="KKS48958.1"/>
    <property type="molecule type" value="Genomic_DNA"/>
</dbReference>
<dbReference type="Gene3D" id="1.10.20.140">
    <property type="match status" value="1"/>
</dbReference>
<comment type="similarity">
    <text evidence="3 10 13">Belongs to the IPP transferase family.</text>
</comment>
<dbReference type="Gene3D" id="3.40.50.300">
    <property type="entry name" value="P-loop containing nucleotide triphosphate hydrolases"/>
    <property type="match status" value="1"/>
</dbReference>
<keyword evidence="4 10" id="KW-0808">Transferase</keyword>
<comment type="caution">
    <text evidence="14">The sequence shown here is derived from an EMBL/GenBank/DDBJ whole genome shotgun (WGS) entry which is preliminary data.</text>
</comment>
<reference evidence="14 15" key="1">
    <citation type="journal article" date="2015" name="Nature">
        <title>rRNA introns, odd ribosomes, and small enigmatic genomes across a large radiation of phyla.</title>
        <authorList>
            <person name="Brown C.T."/>
            <person name="Hug L.A."/>
            <person name="Thomas B.C."/>
            <person name="Sharon I."/>
            <person name="Castelle C.J."/>
            <person name="Singh A."/>
            <person name="Wilkins M.J."/>
            <person name="Williams K.H."/>
            <person name="Banfield J.F."/>
        </authorList>
    </citation>
    <scope>NUCLEOTIDE SEQUENCE [LARGE SCALE GENOMIC DNA]</scope>
</reference>
<dbReference type="PANTHER" id="PTHR11088:SF60">
    <property type="entry name" value="TRNA DIMETHYLALLYLTRANSFERASE"/>
    <property type="match status" value="1"/>
</dbReference>
<evidence type="ECO:0000256" key="3">
    <source>
        <dbReference type="ARBA" id="ARBA00005842"/>
    </source>
</evidence>
<comment type="cofactor">
    <cofactor evidence="1 10">
        <name>Mg(2+)</name>
        <dbReference type="ChEBI" id="CHEBI:18420"/>
    </cofactor>
</comment>
<dbReference type="SUPFAM" id="SSF52540">
    <property type="entry name" value="P-loop containing nucleoside triphosphate hydrolases"/>
    <property type="match status" value="2"/>
</dbReference>
<comment type="catalytic activity">
    <reaction evidence="9 10 11">
        <text>adenosine(37) in tRNA + dimethylallyl diphosphate = N(6)-dimethylallyladenosine(37) in tRNA + diphosphate</text>
        <dbReference type="Rhea" id="RHEA:26482"/>
        <dbReference type="Rhea" id="RHEA-COMP:10162"/>
        <dbReference type="Rhea" id="RHEA-COMP:10375"/>
        <dbReference type="ChEBI" id="CHEBI:33019"/>
        <dbReference type="ChEBI" id="CHEBI:57623"/>
        <dbReference type="ChEBI" id="CHEBI:74411"/>
        <dbReference type="ChEBI" id="CHEBI:74415"/>
        <dbReference type="EC" id="2.5.1.75"/>
    </reaction>
</comment>
<feature type="site" description="Interaction with substrate tRNA" evidence="10">
    <location>
        <position position="103"/>
    </location>
</feature>
<comment type="caution">
    <text evidence="10">Lacks conserved residue(s) required for the propagation of feature annotation.</text>
</comment>
<dbReference type="AlphaFoldDB" id="A0A0G1CHA9"/>